<feature type="region of interest" description="Disordered" evidence="2">
    <location>
        <begin position="708"/>
        <end position="733"/>
    </location>
</feature>
<protein>
    <submittedName>
        <fullName evidence="6">Protein kinase domain-containing protein</fullName>
    </submittedName>
</protein>
<dbReference type="InterPro" id="IPR051177">
    <property type="entry name" value="CIK-Related_Protein"/>
</dbReference>
<sequence>MDLVINKLRTTVSSALPGNPVSREFDLENQVGSSGPGLLWKLYAATKKSSKEPATVWIFEKKLVDRFCKRERELIIEKLKQGVANLTRLRHPRILSVVHPLEDSRESLGFATEPIFTSLANALGRTTNLTGPQLDRLNNFTFTETELKYGVIQICEALTFVHRDGKRFHLNVSPESIVVNRLGSWKLCGFEFACDGNEVEWVNTPPWQSSIPSLCQPNLDYCAPEVVIEVRDYRYYMGKGYALSDMFSVGMLLYTLYNHGISALDCHESYGAYREAVKKLKPLSPAKLSNIPAGIKDYVKMLLQPDVDVRPDSHELLKVPFFDDANVACLKSLDDLYQMDNLSRSKFYRNLPNAIKNLPPRINLHRVFPQLSEEFSNKNMVPFVLPSILLIIDMSSRADVTTYILPRFKPVLAINEPIQVVQVLLQNLGILVAKLSPSDFKTYALPILNSALDSNVTPILELCLRSLPDVAQLMDFSILKSNILPRLKKVYARVDLVNIRLEILICIAKLLEFLDKWSVMDDVLAFLPEIRSREPKVLVALLAIYRISFSHKKLGVSLDCLTSKCIPHLLQLSMDLNLTPLQYSAFADLLREMFVAIETEQRAKLVELHSVGEDAAALVSPSLNLDGTASEMVDSIMLILTDVTFSPKHLLSGGNKSAPKSPISDDLAEAFSMDPSKSTQQLSSTSQKQPMSLEAKKRAVTEFEQLERMKQQPNLLTPQAAPTPKTKPLPTDLTDTLINSNLALDWSRSTTQPPTFQPMAPNPAAPMFANFLTPQRQQQPNYFVQNPTIPCFNGSSTFPQRIPNQLPPASTTYGRPQAPANFIQPIPASQASSNNNHNSVNPPALSKSDIMDLLG</sequence>
<dbReference type="Gene3D" id="1.10.510.10">
    <property type="entry name" value="Transferase(Phosphotransferase) domain 1"/>
    <property type="match status" value="1"/>
</dbReference>
<dbReference type="Proteomes" id="UP000274504">
    <property type="component" value="Unassembled WGS sequence"/>
</dbReference>
<dbReference type="GO" id="GO:0004672">
    <property type="term" value="F:protein kinase activity"/>
    <property type="evidence" value="ECO:0007669"/>
    <property type="project" value="InterPro"/>
</dbReference>
<feature type="compositionally biased region" description="Low complexity" evidence="2">
    <location>
        <begin position="715"/>
        <end position="733"/>
    </location>
</feature>
<evidence type="ECO:0000313" key="5">
    <source>
        <dbReference type="Proteomes" id="UP000274504"/>
    </source>
</evidence>
<name>A0A158QDL8_HYMDI</name>
<dbReference type="InterPro" id="IPR011989">
    <property type="entry name" value="ARM-like"/>
</dbReference>
<dbReference type="AlphaFoldDB" id="A0A158QDL8"/>
<dbReference type="Pfam" id="PF00069">
    <property type="entry name" value="Pkinase"/>
    <property type="match status" value="1"/>
</dbReference>
<reference evidence="4 5" key="2">
    <citation type="submission" date="2018-11" db="EMBL/GenBank/DDBJ databases">
        <authorList>
            <consortium name="Pathogen Informatics"/>
        </authorList>
    </citation>
    <scope>NUCLEOTIDE SEQUENCE [LARGE SCALE GENOMIC DNA]</scope>
</reference>
<evidence type="ECO:0000259" key="3">
    <source>
        <dbReference type="PROSITE" id="PS50011"/>
    </source>
</evidence>
<dbReference type="OrthoDB" id="79687at2759"/>
<dbReference type="InterPro" id="IPR000719">
    <property type="entry name" value="Prot_kinase_dom"/>
</dbReference>
<feature type="compositionally biased region" description="Low complexity" evidence="2">
    <location>
        <begin position="676"/>
        <end position="689"/>
    </location>
</feature>
<dbReference type="CDD" id="cd14011">
    <property type="entry name" value="PK_SCY1_like"/>
    <property type="match status" value="1"/>
</dbReference>
<dbReference type="Gene3D" id="3.30.200.20">
    <property type="entry name" value="Phosphorylase Kinase, domain 1"/>
    <property type="match status" value="1"/>
</dbReference>
<proteinExistence type="inferred from homology"/>
<feature type="compositionally biased region" description="Low complexity" evidence="2">
    <location>
        <begin position="827"/>
        <end position="844"/>
    </location>
</feature>
<dbReference type="WBParaSite" id="HDID_0000327301-mRNA-1">
    <property type="protein sequence ID" value="HDID_0000327301-mRNA-1"/>
    <property type="gene ID" value="HDID_0000327301"/>
</dbReference>
<dbReference type="SUPFAM" id="SSF56112">
    <property type="entry name" value="Protein kinase-like (PK-like)"/>
    <property type="match status" value="1"/>
</dbReference>
<dbReference type="InterPro" id="IPR016024">
    <property type="entry name" value="ARM-type_fold"/>
</dbReference>
<evidence type="ECO:0000313" key="6">
    <source>
        <dbReference type="WBParaSite" id="HDID_0000327301-mRNA-1"/>
    </source>
</evidence>
<dbReference type="PROSITE" id="PS50011">
    <property type="entry name" value="PROTEIN_KINASE_DOM"/>
    <property type="match status" value="1"/>
</dbReference>
<dbReference type="SUPFAM" id="SSF48371">
    <property type="entry name" value="ARM repeat"/>
    <property type="match status" value="1"/>
</dbReference>
<dbReference type="PANTHER" id="PTHR12984">
    <property type="entry name" value="SCY1-RELATED S/T PROTEIN KINASE-LIKE"/>
    <property type="match status" value="1"/>
</dbReference>
<evidence type="ECO:0000256" key="2">
    <source>
        <dbReference type="SAM" id="MobiDB-lite"/>
    </source>
</evidence>
<organism evidence="6">
    <name type="scientific">Hymenolepis diminuta</name>
    <name type="common">Rat tapeworm</name>
    <dbReference type="NCBI Taxonomy" id="6216"/>
    <lineage>
        <taxon>Eukaryota</taxon>
        <taxon>Metazoa</taxon>
        <taxon>Spiralia</taxon>
        <taxon>Lophotrochozoa</taxon>
        <taxon>Platyhelminthes</taxon>
        <taxon>Cestoda</taxon>
        <taxon>Eucestoda</taxon>
        <taxon>Cyclophyllidea</taxon>
        <taxon>Hymenolepididae</taxon>
        <taxon>Hymenolepis</taxon>
    </lineage>
</organism>
<comment type="similarity">
    <text evidence="1">Belongs to the protein kinase superfamily.</text>
</comment>
<accession>A0A158QDL8</accession>
<dbReference type="InterPro" id="IPR011009">
    <property type="entry name" value="Kinase-like_dom_sf"/>
</dbReference>
<dbReference type="SMART" id="SM00220">
    <property type="entry name" value="S_TKc"/>
    <property type="match status" value="1"/>
</dbReference>
<reference evidence="6" key="1">
    <citation type="submission" date="2016-04" db="UniProtKB">
        <authorList>
            <consortium name="WormBaseParasite"/>
        </authorList>
    </citation>
    <scope>IDENTIFICATION</scope>
</reference>
<evidence type="ECO:0000313" key="4">
    <source>
        <dbReference type="EMBL" id="VDL29757.1"/>
    </source>
</evidence>
<dbReference type="GO" id="GO:0005524">
    <property type="term" value="F:ATP binding"/>
    <property type="evidence" value="ECO:0007669"/>
    <property type="project" value="InterPro"/>
</dbReference>
<feature type="region of interest" description="Disordered" evidence="2">
    <location>
        <begin position="674"/>
        <end position="696"/>
    </location>
</feature>
<feature type="domain" description="Protein kinase" evidence="3">
    <location>
        <begin position="25"/>
        <end position="322"/>
    </location>
</feature>
<gene>
    <name evidence="4" type="ORF">HDID_LOCUS3271</name>
</gene>
<feature type="region of interest" description="Disordered" evidence="2">
    <location>
        <begin position="826"/>
        <end position="855"/>
    </location>
</feature>
<dbReference type="EMBL" id="UYSG01000957">
    <property type="protein sequence ID" value="VDL29757.1"/>
    <property type="molecule type" value="Genomic_DNA"/>
</dbReference>
<dbReference type="PANTHER" id="PTHR12984:SF6">
    <property type="entry name" value="SCY1-LIKE PROTEIN 2"/>
    <property type="match status" value="1"/>
</dbReference>
<evidence type="ECO:0000256" key="1">
    <source>
        <dbReference type="ARBA" id="ARBA00038349"/>
    </source>
</evidence>
<dbReference type="Gene3D" id="1.25.10.10">
    <property type="entry name" value="Leucine-rich Repeat Variant"/>
    <property type="match status" value="1"/>
</dbReference>